<dbReference type="AlphaFoldDB" id="A0A815IMU1"/>
<protein>
    <recommendedName>
        <fullName evidence="1">Methyltransferase FkbM domain-containing protein</fullName>
    </recommendedName>
</protein>
<evidence type="ECO:0000313" key="3">
    <source>
        <dbReference type="Proteomes" id="UP000663845"/>
    </source>
</evidence>
<accession>A0A815IMU1</accession>
<dbReference type="InterPro" id="IPR006342">
    <property type="entry name" value="FkbM_mtfrase"/>
</dbReference>
<dbReference type="Proteomes" id="UP000663845">
    <property type="component" value="Unassembled WGS sequence"/>
</dbReference>
<proteinExistence type="predicted"/>
<name>A0A815IMU1_9BILA</name>
<dbReference type="NCBIfam" id="TIGR01444">
    <property type="entry name" value="fkbM_fam"/>
    <property type="match status" value="1"/>
</dbReference>
<dbReference type="PANTHER" id="PTHR34203">
    <property type="entry name" value="METHYLTRANSFERASE, FKBM FAMILY PROTEIN"/>
    <property type="match status" value="1"/>
</dbReference>
<dbReference type="Pfam" id="PF05050">
    <property type="entry name" value="Methyltransf_21"/>
    <property type="match status" value="1"/>
</dbReference>
<dbReference type="PANTHER" id="PTHR34203:SF15">
    <property type="entry name" value="SLL1173 PROTEIN"/>
    <property type="match status" value="1"/>
</dbReference>
<reference evidence="2" key="1">
    <citation type="submission" date="2021-02" db="EMBL/GenBank/DDBJ databases">
        <authorList>
            <person name="Nowell W R."/>
        </authorList>
    </citation>
    <scope>NUCLEOTIDE SEQUENCE</scope>
</reference>
<dbReference type="SUPFAM" id="SSF53335">
    <property type="entry name" value="S-adenosyl-L-methionine-dependent methyltransferases"/>
    <property type="match status" value="1"/>
</dbReference>
<feature type="domain" description="Methyltransferase FkbM" evidence="1">
    <location>
        <begin position="11"/>
        <end position="177"/>
    </location>
</feature>
<evidence type="ECO:0000259" key="1">
    <source>
        <dbReference type="Pfam" id="PF05050"/>
    </source>
</evidence>
<sequence>MSLYPQLGLIDIGANIGTYTMFIAAMNRLVIAIECFPPNYMRIAKAIQMENLKNKVILIGNAVYSSTGQYIKLSQDSGNIGGQSISGTTFNLTKSADNIYMVRTIRLDDILPKIQQTKLSSFVMKIDIEGAEYYVFESGTELFDSLDIPLIMMEWDKMHYNIERGNFVLRFLKTRKYIPITDTCQELNETDVFSKWPANVFWTKMNRTSIC</sequence>
<dbReference type="InterPro" id="IPR052514">
    <property type="entry name" value="SAM-dependent_MTase"/>
</dbReference>
<dbReference type="EMBL" id="CAJNOG010000837">
    <property type="protein sequence ID" value="CAF1368092.1"/>
    <property type="molecule type" value="Genomic_DNA"/>
</dbReference>
<evidence type="ECO:0000313" key="2">
    <source>
        <dbReference type="EMBL" id="CAF1368092.1"/>
    </source>
</evidence>
<gene>
    <name evidence="2" type="ORF">JYZ213_LOCUS35968</name>
</gene>
<dbReference type="Gene3D" id="3.40.50.150">
    <property type="entry name" value="Vaccinia Virus protein VP39"/>
    <property type="match status" value="1"/>
</dbReference>
<dbReference type="InterPro" id="IPR029063">
    <property type="entry name" value="SAM-dependent_MTases_sf"/>
</dbReference>
<organism evidence="2 3">
    <name type="scientific">Adineta steineri</name>
    <dbReference type="NCBI Taxonomy" id="433720"/>
    <lineage>
        <taxon>Eukaryota</taxon>
        <taxon>Metazoa</taxon>
        <taxon>Spiralia</taxon>
        <taxon>Gnathifera</taxon>
        <taxon>Rotifera</taxon>
        <taxon>Eurotatoria</taxon>
        <taxon>Bdelloidea</taxon>
        <taxon>Adinetida</taxon>
        <taxon>Adinetidae</taxon>
        <taxon>Adineta</taxon>
    </lineage>
</organism>
<comment type="caution">
    <text evidence="2">The sequence shown here is derived from an EMBL/GenBank/DDBJ whole genome shotgun (WGS) entry which is preliminary data.</text>
</comment>